<protein>
    <submittedName>
        <fullName evidence="1">Winged helix DNA-binding domain-containing protein</fullName>
    </submittedName>
</protein>
<organism evidence="1 2">
    <name type="scientific">Candidatus Avipropionibacterium avicola</name>
    <dbReference type="NCBI Taxonomy" id="2840701"/>
    <lineage>
        <taxon>Bacteria</taxon>
        <taxon>Bacillati</taxon>
        <taxon>Actinomycetota</taxon>
        <taxon>Actinomycetes</taxon>
        <taxon>Propionibacteriales</taxon>
        <taxon>Propionibacteriaceae</taxon>
        <taxon>Propionibacteriaceae incertae sedis</taxon>
        <taxon>Candidatus Avipropionibacterium</taxon>
    </lineage>
</organism>
<dbReference type="GO" id="GO:0003677">
    <property type="term" value="F:DNA binding"/>
    <property type="evidence" value="ECO:0007669"/>
    <property type="project" value="UniProtKB-KW"/>
</dbReference>
<dbReference type="AlphaFoldDB" id="A0A9D1GW91"/>
<sequence length="338" mass="37085">MEIDPARALGWRLGVQGLEPSSVRPVGEVVDRMFALRGWPLDRAELAVAVRQPTTDDDVVQRALDSGELIRSYAFRGGSYVFTHQLASIVLTVRTATGMWRSRRWQDQGGFVIDDWEPLRDAVREMLSDGPCGREEISAELAKSGGLRDLAPAALGAGADSLYKPLHWWGDICFGPTRDGRATFRRLDDDPRWPGPPDVDQAGRDALRAFIAGYGPVTEANLQYCFTEGLSVPRKRVRGWLDDLGDRIVGTGSGDTAAWVRADDLEQIRSSEPSAATHLLPGHDPWLMVPGTADRRLIDPAHRAAASRGANLVIRGGVVVGTWRGHRDSAEIDWFDAA</sequence>
<dbReference type="PANTHER" id="PTHR38479:SF2">
    <property type="entry name" value="WINGED HELIX DNA-BINDING DOMAIN-CONTAINING PROTEIN"/>
    <property type="match status" value="1"/>
</dbReference>
<comment type="caution">
    <text evidence="1">The sequence shown here is derived from an EMBL/GenBank/DDBJ whole genome shotgun (WGS) entry which is preliminary data.</text>
</comment>
<dbReference type="PANTHER" id="PTHR38479">
    <property type="entry name" value="LMO0824 PROTEIN"/>
    <property type="match status" value="1"/>
</dbReference>
<gene>
    <name evidence="1" type="ORF">IAA98_02610</name>
</gene>
<dbReference type="Proteomes" id="UP000886842">
    <property type="component" value="Unassembled WGS sequence"/>
</dbReference>
<reference evidence="1" key="2">
    <citation type="journal article" date="2021" name="PeerJ">
        <title>Extensive microbial diversity within the chicken gut microbiome revealed by metagenomics and culture.</title>
        <authorList>
            <person name="Gilroy R."/>
            <person name="Ravi A."/>
            <person name="Getino M."/>
            <person name="Pursley I."/>
            <person name="Horton D.L."/>
            <person name="Alikhan N.F."/>
            <person name="Baker D."/>
            <person name="Gharbi K."/>
            <person name="Hall N."/>
            <person name="Watson M."/>
            <person name="Adriaenssens E.M."/>
            <person name="Foster-Nyarko E."/>
            <person name="Jarju S."/>
            <person name="Secka A."/>
            <person name="Antonio M."/>
            <person name="Oren A."/>
            <person name="Chaudhuri R.R."/>
            <person name="La Ragione R."/>
            <person name="Hildebrand F."/>
            <person name="Pallen M.J."/>
        </authorList>
    </citation>
    <scope>NUCLEOTIDE SEQUENCE</scope>
    <source>
        <strain evidence="1">ChiGjej1B1-24693</strain>
    </source>
</reference>
<reference evidence="1" key="1">
    <citation type="submission" date="2020-10" db="EMBL/GenBank/DDBJ databases">
        <authorList>
            <person name="Gilroy R."/>
        </authorList>
    </citation>
    <scope>NUCLEOTIDE SEQUENCE</scope>
    <source>
        <strain evidence="1">ChiGjej1B1-24693</strain>
    </source>
</reference>
<dbReference type="Pfam" id="PF06224">
    <property type="entry name" value="AlkZ-like"/>
    <property type="match status" value="1"/>
</dbReference>
<evidence type="ECO:0000313" key="2">
    <source>
        <dbReference type="Proteomes" id="UP000886842"/>
    </source>
</evidence>
<name>A0A9D1GW91_9ACTN</name>
<evidence type="ECO:0000313" key="1">
    <source>
        <dbReference type="EMBL" id="HIT74457.1"/>
    </source>
</evidence>
<accession>A0A9D1GW91</accession>
<dbReference type="InterPro" id="IPR009351">
    <property type="entry name" value="AlkZ-like"/>
</dbReference>
<keyword evidence="1" id="KW-0238">DNA-binding</keyword>
<dbReference type="EMBL" id="DVLP01000074">
    <property type="protein sequence ID" value="HIT74457.1"/>
    <property type="molecule type" value="Genomic_DNA"/>
</dbReference>
<proteinExistence type="predicted"/>